<sequence length="345" mass="39024">MITNGTSAEENPYDELRAILAARNTAEFITETTVYVIINLTALLGNILVCVIFYKNPNLRSVTYLYIFALAISDVFMAAFCMPLVWGVLLVGEWRYGGVVCAFHGFAVLFLAFVSLQTIALLAFNRYCRVVKPWLFRKIFKKNFVGFSVLAVVSSAAFFLGLPLATGWGYFHFHSGKITCVLEFYHPATDKIYTGILGLVNVVVPFAVITFCYTKVFLKVREHRQRFSSTTSTNLRLSVEEINITKTLFAMVLGFTLCWLPVFIIEFTDAVTGNHSLPRKVYLINVFLVSISAAINPVIYGVLNRSFRAGYCEMFSFRGSCLMRVWNIQKEQENNSKRQSADTYN</sequence>
<comment type="subcellular location">
    <subcellularLocation>
        <location evidence="1">Cell membrane</location>
        <topology evidence="1">Multi-pass membrane protein</topology>
    </subcellularLocation>
</comment>
<feature type="transmembrane region" description="Helical" evidence="10">
    <location>
        <begin position="144"/>
        <end position="165"/>
    </location>
</feature>
<comment type="similarity">
    <text evidence="9">Belongs to the G-protein coupled receptor 1 family.</text>
</comment>
<keyword evidence="5 9" id="KW-0297">G-protein coupled receptor</keyword>
<keyword evidence="3 9" id="KW-0812">Transmembrane</keyword>
<feature type="transmembrane region" description="Helical" evidence="10">
    <location>
        <begin position="282"/>
        <end position="303"/>
    </location>
</feature>
<evidence type="ECO:0000256" key="4">
    <source>
        <dbReference type="ARBA" id="ARBA00022989"/>
    </source>
</evidence>
<organism evidence="12 13">
    <name type="scientific">Pocillopora damicornis</name>
    <name type="common">Cauliflower coral</name>
    <name type="synonym">Millepora damicornis</name>
    <dbReference type="NCBI Taxonomy" id="46731"/>
    <lineage>
        <taxon>Eukaryota</taxon>
        <taxon>Metazoa</taxon>
        <taxon>Cnidaria</taxon>
        <taxon>Anthozoa</taxon>
        <taxon>Hexacorallia</taxon>
        <taxon>Scleractinia</taxon>
        <taxon>Astrocoeniina</taxon>
        <taxon>Pocilloporidae</taxon>
        <taxon>Pocillopora</taxon>
    </lineage>
</organism>
<evidence type="ECO:0000256" key="8">
    <source>
        <dbReference type="ARBA" id="ARBA00023224"/>
    </source>
</evidence>
<dbReference type="SUPFAM" id="SSF81321">
    <property type="entry name" value="Family A G protein-coupled receptor-like"/>
    <property type="match status" value="1"/>
</dbReference>
<comment type="caution">
    <text evidence="12">The sequence shown here is derived from an EMBL/GenBank/DDBJ whole genome shotgun (WGS) entry which is preliminary data.</text>
</comment>
<evidence type="ECO:0000256" key="6">
    <source>
        <dbReference type="ARBA" id="ARBA00023136"/>
    </source>
</evidence>
<feature type="domain" description="G-protein coupled receptors family 1 profile" evidence="11">
    <location>
        <begin position="45"/>
        <end position="300"/>
    </location>
</feature>
<name>A0A3M6TA33_POCDA</name>
<feature type="transmembrane region" description="Helical" evidence="10">
    <location>
        <begin position="34"/>
        <end position="54"/>
    </location>
</feature>
<dbReference type="PROSITE" id="PS00237">
    <property type="entry name" value="G_PROTEIN_RECEP_F1_1"/>
    <property type="match status" value="1"/>
</dbReference>
<feature type="transmembrane region" description="Helical" evidence="10">
    <location>
        <begin position="66"/>
        <end position="90"/>
    </location>
</feature>
<dbReference type="PANTHER" id="PTHR22752">
    <property type="entry name" value="G PROTEIN-COUPLED RECEPTOR"/>
    <property type="match status" value="1"/>
</dbReference>
<keyword evidence="4 10" id="KW-1133">Transmembrane helix</keyword>
<evidence type="ECO:0000256" key="2">
    <source>
        <dbReference type="ARBA" id="ARBA00022475"/>
    </source>
</evidence>
<feature type="transmembrane region" description="Helical" evidence="10">
    <location>
        <begin position="248"/>
        <end position="267"/>
    </location>
</feature>
<dbReference type="GO" id="GO:0005886">
    <property type="term" value="C:plasma membrane"/>
    <property type="evidence" value="ECO:0007669"/>
    <property type="project" value="UniProtKB-SubCell"/>
</dbReference>
<evidence type="ECO:0000256" key="10">
    <source>
        <dbReference type="SAM" id="Phobius"/>
    </source>
</evidence>
<feature type="transmembrane region" description="Helical" evidence="10">
    <location>
        <begin position="96"/>
        <end position="124"/>
    </location>
</feature>
<evidence type="ECO:0000256" key="1">
    <source>
        <dbReference type="ARBA" id="ARBA00004651"/>
    </source>
</evidence>
<keyword evidence="2" id="KW-1003">Cell membrane</keyword>
<proteinExistence type="inferred from homology"/>
<dbReference type="CDD" id="cd00637">
    <property type="entry name" value="7tm_classA_rhodopsin-like"/>
    <property type="match status" value="1"/>
</dbReference>
<evidence type="ECO:0000313" key="12">
    <source>
        <dbReference type="EMBL" id="RMX38252.1"/>
    </source>
</evidence>
<gene>
    <name evidence="12" type="ORF">pdam_00003322</name>
</gene>
<evidence type="ECO:0000256" key="7">
    <source>
        <dbReference type="ARBA" id="ARBA00023170"/>
    </source>
</evidence>
<keyword evidence="7 9" id="KW-0675">Receptor</keyword>
<dbReference type="InterPro" id="IPR000276">
    <property type="entry name" value="GPCR_Rhodpsn"/>
</dbReference>
<accession>A0A3M6TA33</accession>
<dbReference type="Proteomes" id="UP000275408">
    <property type="component" value="Unassembled WGS sequence"/>
</dbReference>
<dbReference type="GO" id="GO:0004930">
    <property type="term" value="F:G protein-coupled receptor activity"/>
    <property type="evidence" value="ECO:0007669"/>
    <property type="project" value="UniProtKB-KW"/>
</dbReference>
<dbReference type="InterPro" id="IPR017452">
    <property type="entry name" value="GPCR_Rhodpsn_7TM"/>
</dbReference>
<dbReference type="PRINTS" id="PR00237">
    <property type="entry name" value="GPCRRHODOPSN"/>
</dbReference>
<evidence type="ECO:0000256" key="5">
    <source>
        <dbReference type="ARBA" id="ARBA00023040"/>
    </source>
</evidence>
<dbReference type="STRING" id="46731.A0A3M6TA33"/>
<dbReference type="OMA" id="IYIMALA"/>
<keyword evidence="6 10" id="KW-0472">Membrane</keyword>
<dbReference type="EMBL" id="RCHS01004038">
    <property type="protein sequence ID" value="RMX38252.1"/>
    <property type="molecule type" value="Genomic_DNA"/>
</dbReference>
<evidence type="ECO:0000256" key="3">
    <source>
        <dbReference type="ARBA" id="ARBA00022692"/>
    </source>
</evidence>
<evidence type="ECO:0000259" key="11">
    <source>
        <dbReference type="PROSITE" id="PS50262"/>
    </source>
</evidence>
<dbReference type="AlphaFoldDB" id="A0A3M6TA33"/>
<keyword evidence="13" id="KW-1185">Reference proteome</keyword>
<dbReference type="OrthoDB" id="10044919at2759"/>
<dbReference type="Gene3D" id="1.20.1070.10">
    <property type="entry name" value="Rhodopsin 7-helix transmembrane proteins"/>
    <property type="match status" value="1"/>
</dbReference>
<dbReference type="Pfam" id="PF00001">
    <property type="entry name" value="7tm_1"/>
    <property type="match status" value="1"/>
</dbReference>
<evidence type="ECO:0000313" key="13">
    <source>
        <dbReference type="Proteomes" id="UP000275408"/>
    </source>
</evidence>
<feature type="transmembrane region" description="Helical" evidence="10">
    <location>
        <begin position="192"/>
        <end position="218"/>
    </location>
</feature>
<keyword evidence="8 9" id="KW-0807">Transducer</keyword>
<reference evidence="12 13" key="1">
    <citation type="journal article" date="2018" name="Sci. Rep.">
        <title>Comparative analysis of the Pocillopora damicornis genome highlights role of immune system in coral evolution.</title>
        <authorList>
            <person name="Cunning R."/>
            <person name="Bay R.A."/>
            <person name="Gillette P."/>
            <person name="Baker A.C."/>
            <person name="Traylor-Knowles N."/>
        </authorList>
    </citation>
    <scope>NUCLEOTIDE SEQUENCE [LARGE SCALE GENOMIC DNA]</scope>
    <source>
        <strain evidence="12">RSMAS</strain>
        <tissue evidence="12">Whole animal</tissue>
    </source>
</reference>
<dbReference type="PROSITE" id="PS50262">
    <property type="entry name" value="G_PROTEIN_RECEP_F1_2"/>
    <property type="match status" value="1"/>
</dbReference>
<evidence type="ECO:0000256" key="9">
    <source>
        <dbReference type="RuleBase" id="RU000688"/>
    </source>
</evidence>
<protein>
    <recommendedName>
        <fullName evidence="11">G-protein coupled receptors family 1 profile domain-containing protein</fullName>
    </recommendedName>
</protein>